<evidence type="ECO:0008006" key="3">
    <source>
        <dbReference type="Google" id="ProtNLM"/>
    </source>
</evidence>
<proteinExistence type="predicted"/>
<dbReference type="Proteomes" id="UP000593561">
    <property type="component" value="Unassembled WGS sequence"/>
</dbReference>
<name>A0A7J8T099_GOSDV</name>
<evidence type="ECO:0000313" key="1">
    <source>
        <dbReference type="EMBL" id="MBA0631779.1"/>
    </source>
</evidence>
<dbReference type="AlphaFoldDB" id="A0A7J8T099"/>
<keyword evidence="2" id="KW-1185">Reference proteome</keyword>
<organism evidence="1 2">
    <name type="scientific">Gossypium davidsonii</name>
    <name type="common">Davidson's cotton</name>
    <name type="synonym">Gossypium klotzschianum subsp. davidsonii</name>
    <dbReference type="NCBI Taxonomy" id="34287"/>
    <lineage>
        <taxon>Eukaryota</taxon>
        <taxon>Viridiplantae</taxon>
        <taxon>Streptophyta</taxon>
        <taxon>Embryophyta</taxon>
        <taxon>Tracheophyta</taxon>
        <taxon>Spermatophyta</taxon>
        <taxon>Magnoliopsida</taxon>
        <taxon>eudicotyledons</taxon>
        <taxon>Gunneridae</taxon>
        <taxon>Pentapetalae</taxon>
        <taxon>rosids</taxon>
        <taxon>malvids</taxon>
        <taxon>Malvales</taxon>
        <taxon>Malvaceae</taxon>
        <taxon>Malvoideae</taxon>
        <taxon>Gossypium</taxon>
    </lineage>
</organism>
<reference evidence="1 2" key="1">
    <citation type="journal article" date="2019" name="Genome Biol. Evol.">
        <title>Insights into the evolution of the New World diploid cottons (Gossypium, subgenus Houzingenia) based on genome sequencing.</title>
        <authorList>
            <person name="Grover C.E."/>
            <person name="Arick M.A. 2nd"/>
            <person name="Thrash A."/>
            <person name="Conover J.L."/>
            <person name="Sanders W.S."/>
            <person name="Peterson D.G."/>
            <person name="Frelichowski J.E."/>
            <person name="Scheffler J.A."/>
            <person name="Scheffler B.E."/>
            <person name="Wendel J.F."/>
        </authorList>
    </citation>
    <scope>NUCLEOTIDE SEQUENCE [LARGE SCALE GENOMIC DNA]</scope>
    <source>
        <strain evidence="1">27</strain>
        <tissue evidence="1">Leaf</tissue>
    </source>
</reference>
<evidence type="ECO:0000313" key="2">
    <source>
        <dbReference type="Proteomes" id="UP000593561"/>
    </source>
</evidence>
<dbReference type="EMBL" id="JABFAC010000013">
    <property type="protein sequence ID" value="MBA0631779.1"/>
    <property type="molecule type" value="Genomic_DNA"/>
</dbReference>
<gene>
    <name evidence="1" type="ORF">Godav_000620</name>
</gene>
<accession>A0A7J8T099</accession>
<sequence length="95" mass="10540">MVVRNDRGEVLASKLILHKDVASSFVAEALACSQAVQLGVNMGLVTVTYPKNDDLVAHTIVTESLKRGDEVYLVGIVLEYVVRSMRTRRQRVKPD</sequence>
<protein>
    <recommendedName>
        <fullName evidence="3">RNase H type-1 domain-containing protein</fullName>
    </recommendedName>
</protein>
<comment type="caution">
    <text evidence="1">The sequence shown here is derived from an EMBL/GenBank/DDBJ whole genome shotgun (WGS) entry which is preliminary data.</text>
</comment>